<dbReference type="GO" id="GO:0005886">
    <property type="term" value="C:plasma membrane"/>
    <property type="evidence" value="ECO:0007669"/>
    <property type="project" value="UniProtKB-SubCell"/>
</dbReference>
<keyword evidence="2 4" id="KW-0449">Lipoprotein</keyword>
<dbReference type="GO" id="GO:0015562">
    <property type="term" value="F:efflux transmembrane transporter activity"/>
    <property type="evidence" value="ECO:0007669"/>
    <property type="project" value="InterPro"/>
</dbReference>
<dbReference type="InterPro" id="IPR003423">
    <property type="entry name" value="OMP_efflux"/>
</dbReference>
<evidence type="ECO:0000313" key="5">
    <source>
        <dbReference type="Proteomes" id="UP000584867"/>
    </source>
</evidence>
<evidence type="ECO:0000256" key="3">
    <source>
        <dbReference type="SAM" id="Coils"/>
    </source>
</evidence>
<dbReference type="PANTHER" id="PTHR30203:SF33">
    <property type="entry name" value="BLR4455 PROTEIN"/>
    <property type="match status" value="1"/>
</dbReference>
<dbReference type="Gene3D" id="2.20.200.10">
    <property type="entry name" value="Outer membrane efflux proteins (OEP)"/>
    <property type="match status" value="1"/>
</dbReference>
<comment type="subcellular location">
    <subcellularLocation>
        <location evidence="2">Cell membrane</location>
        <topology evidence="2">Lipid-anchor</topology>
    </subcellularLocation>
</comment>
<comment type="caution">
    <text evidence="4">The sequence shown here is derived from an EMBL/GenBank/DDBJ whole genome shotgun (WGS) entry which is preliminary data.</text>
</comment>
<sequence>MRTHSLPTAAALIATLALSGCKVGPNYKAPAMPAPPAYSDNGHNGNWTTATPADGTLRGDWWTVYQDSTLNDFEQRCAKSNQTIEAALHSYEQAHDIVRENRAALFPTVSIGASASRNLISDTKPLHVPGEATNYWDFLIPLSISWEPDFWGAIRRQIESSAASAQASAADLANTRLSLQGMLAVSYVQLRGVDLQAQLLRSTLDSFQQTLQLTKDRLKGGLASQSDVEQAQTQLEQTQAQLIDLGVQRAQLEHAIAVLVGEAATNFHIEEKPLVGDPPSVPTGIPSELLQRRPDIASAERHVASANALIGVAKAAYYPSIVLGASGGVETDQIGQLFNSSSAMWNAGPGINETIYDAGRRKAQVDFAIAQRAQATALYREQVLSAFRDVEDQLSALRVLEQEATVTDRAVASAKRSTELSTLRYKRGLATYLEVLTAQTIELANERTAASLVTQRIVASAQLQLALGGGWDAAQLPKN</sequence>
<protein>
    <submittedName>
        <fullName evidence="4">NodT family efflux transporter outer membrane factor (OMF) lipoprotein</fullName>
    </submittedName>
</protein>
<dbReference type="Pfam" id="PF02321">
    <property type="entry name" value="OEP"/>
    <property type="match status" value="2"/>
</dbReference>
<feature type="chain" id="PRO_5031595446" evidence="2">
    <location>
        <begin position="20"/>
        <end position="479"/>
    </location>
</feature>
<evidence type="ECO:0000256" key="1">
    <source>
        <dbReference type="ARBA" id="ARBA00007613"/>
    </source>
</evidence>
<keyword evidence="2" id="KW-0564">Palmitate</keyword>
<dbReference type="PANTHER" id="PTHR30203">
    <property type="entry name" value="OUTER MEMBRANE CATION EFFLUX PROTEIN"/>
    <property type="match status" value="1"/>
</dbReference>
<evidence type="ECO:0000313" key="4">
    <source>
        <dbReference type="EMBL" id="MBB5063447.1"/>
    </source>
</evidence>
<comment type="similarity">
    <text evidence="1 2">Belongs to the outer membrane factor (OMF) (TC 1.B.17) family.</text>
</comment>
<organism evidence="4 5">
    <name type="scientific">Granulicella mallensis</name>
    <dbReference type="NCBI Taxonomy" id="940614"/>
    <lineage>
        <taxon>Bacteria</taxon>
        <taxon>Pseudomonadati</taxon>
        <taxon>Acidobacteriota</taxon>
        <taxon>Terriglobia</taxon>
        <taxon>Terriglobales</taxon>
        <taxon>Acidobacteriaceae</taxon>
        <taxon>Granulicella</taxon>
    </lineage>
</organism>
<keyword evidence="2" id="KW-0472">Membrane</keyword>
<evidence type="ECO:0000256" key="2">
    <source>
        <dbReference type="RuleBase" id="RU362097"/>
    </source>
</evidence>
<dbReference type="AlphaFoldDB" id="A0A7W7ZPN6"/>
<name>A0A7W7ZPN6_9BACT</name>
<dbReference type="InterPro" id="IPR010131">
    <property type="entry name" value="MdtP/NodT-like"/>
</dbReference>
<dbReference type="Proteomes" id="UP000584867">
    <property type="component" value="Unassembled WGS sequence"/>
</dbReference>
<keyword evidence="2" id="KW-1134">Transmembrane beta strand</keyword>
<dbReference type="PROSITE" id="PS51257">
    <property type="entry name" value="PROKAR_LIPOPROTEIN"/>
    <property type="match status" value="1"/>
</dbReference>
<dbReference type="EMBL" id="JACHIO010000006">
    <property type="protein sequence ID" value="MBB5063447.1"/>
    <property type="molecule type" value="Genomic_DNA"/>
</dbReference>
<feature type="coiled-coil region" evidence="3">
    <location>
        <begin position="228"/>
        <end position="255"/>
    </location>
</feature>
<gene>
    <name evidence="4" type="ORF">HDF15_001789</name>
</gene>
<accession>A0A7W7ZPN6</accession>
<keyword evidence="3" id="KW-0175">Coiled coil</keyword>
<keyword evidence="2" id="KW-0732">Signal</keyword>
<dbReference type="SUPFAM" id="SSF56954">
    <property type="entry name" value="Outer membrane efflux proteins (OEP)"/>
    <property type="match status" value="1"/>
</dbReference>
<reference evidence="4 5" key="1">
    <citation type="submission" date="2020-08" db="EMBL/GenBank/DDBJ databases">
        <title>Genomic Encyclopedia of Type Strains, Phase IV (KMG-V): Genome sequencing to study the core and pangenomes of soil and plant-associated prokaryotes.</title>
        <authorList>
            <person name="Whitman W."/>
        </authorList>
    </citation>
    <scope>NUCLEOTIDE SEQUENCE [LARGE SCALE GENOMIC DNA]</scope>
    <source>
        <strain evidence="4 5">X5P3</strain>
    </source>
</reference>
<proteinExistence type="inferred from homology"/>
<dbReference type="RefSeq" id="WP_184254621.1">
    <property type="nucleotide sequence ID" value="NZ_JACHIO010000006.1"/>
</dbReference>
<dbReference type="NCBIfam" id="TIGR01845">
    <property type="entry name" value="outer_NodT"/>
    <property type="match status" value="1"/>
</dbReference>
<keyword evidence="2" id="KW-0812">Transmembrane</keyword>
<dbReference type="Gene3D" id="1.20.1600.10">
    <property type="entry name" value="Outer membrane efflux proteins (OEP)"/>
    <property type="match status" value="1"/>
</dbReference>
<feature type="signal peptide" evidence="2">
    <location>
        <begin position="1"/>
        <end position="19"/>
    </location>
</feature>